<dbReference type="InterPro" id="IPR043519">
    <property type="entry name" value="NT_sf"/>
</dbReference>
<keyword evidence="2 9" id="KW-0808">Transferase</keyword>
<sequence length="463" mass="52478">MKIHLPQNVDYIINELIKHGYDAYAVGGCIRDSILGKEPEDWDITTSAKPLEIKQIFKRTIDTGIQHGTVTVMLDKEGYEVTTYRIDGEYEDNRHPKSVEFTTNLTEDLRRRDFTINAMAFNELEGLVDVFGGLDDLKDGIIRCVGSAVERFEEDALRILRAVRFSAQLGFCIEEGTIQAVKEKVQNLEHISAERIRVELNKLLLSPHPEKLLDAYSTGITKTILPEFNAMMERDSVGSLPKETVGQNTLKAIALVGNSHKTETVFGHLTEQKEYTKQEILILKWAMLLRRIAVPRDSSEIEVEEDFIFQDRASAATAKEILKRLKFDNDTVDTVYRLVLWNTYTIPITAAKLRRSIYQVGADIMELLLEVQKAGLMAENASDMECECKKLEQASELLYEIKSKKQCVCLKMLKINGKDLISIGFKPGVILGETLEKLLLKVIEEPSLNDRDILLKMASGYLE</sequence>
<protein>
    <submittedName>
        <fullName evidence="13">Polynucleotide adenylyltransferase</fullName>
    </submittedName>
</protein>
<reference evidence="13 14" key="1">
    <citation type="journal article" date="2016" name="Int. J. Syst. Evol. Microbiol.">
        <title>Descriptions of Anaerotaenia torta gen. nov., sp. nov. and Anaerocolumna cellulosilytica gen. nov., sp. nov. isolated from a methanogenic reactor of cattle waste.</title>
        <authorList>
            <person name="Uek A."/>
            <person name="Ohtaki Y."/>
            <person name="Kaku N."/>
            <person name="Ueki K."/>
        </authorList>
    </citation>
    <scope>NUCLEOTIDE SEQUENCE [LARGE SCALE GENOMIC DNA]</scope>
    <source>
        <strain evidence="13 14">SN021</strain>
    </source>
</reference>
<evidence type="ECO:0000256" key="2">
    <source>
        <dbReference type="ARBA" id="ARBA00022679"/>
    </source>
</evidence>
<dbReference type="RefSeq" id="WP_184093086.1">
    <property type="nucleotide sequence ID" value="NZ_AP023367.1"/>
</dbReference>
<dbReference type="KEGG" id="acel:acsn021_00630"/>
<keyword evidence="3" id="KW-0819">tRNA processing</keyword>
<dbReference type="NCBIfam" id="NF009814">
    <property type="entry name" value="PRK13299.1"/>
    <property type="match status" value="1"/>
</dbReference>
<dbReference type="Pfam" id="PF13735">
    <property type="entry name" value="tRNA_NucTran2_2"/>
    <property type="match status" value="1"/>
</dbReference>
<dbReference type="Gene3D" id="3.30.460.10">
    <property type="entry name" value="Beta Polymerase, domain 2"/>
    <property type="match status" value="1"/>
</dbReference>
<accession>A0A6S6QPJ0</accession>
<dbReference type="PANTHER" id="PTHR46173">
    <property type="entry name" value="CCA TRNA NUCLEOTIDYLTRANSFERASE 1, MITOCHONDRIAL"/>
    <property type="match status" value="1"/>
</dbReference>
<dbReference type="InterPro" id="IPR050264">
    <property type="entry name" value="Bact_CCA-adding_enz_type3_sf"/>
</dbReference>
<dbReference type="InterPro" id="IPR002646">
    <property type="entry name" value="PolA_pol_head_dom"/>
</dbReference>
<keyword evidence="7" id="KW-0460">Magnesium</keyword>
<dbReference type="GO" id="GO:0000166">
    <property type="term" value="F:nucleotide binding"/>
    <property type="evidence" value="ECO:0007669"/>
    <property type="project" value="UniProtKB-KW"/>
</dbReference>
<evidence type="ECO:0000259" key="10">
    <source>
        <dbReference type="Pfam" id="PF01743"/>
    </source>
</evidence>
<evidence type="ECO:0000259" key="11">
    <source>
        <dbReference type="Pfam" id="PF12627"/>
    </source>
</evidence>
<dbReference type="Pfam" id="PF01743">
    <property type="entry name" value="PolyA_pol"/>
    <property type="match status" value="1"/>
</dbReference>
<keyword evidence="5" id="KW-0479">Metal-binding</keyword>
<name>A0A6S6QPJ0_9FIRM</name>
<dbReference type="SUPFAM" id="SSF81891">
    <property type="entry name" value="Poly A polymerase C-terminal region-like"/>
    <property type="match status" value="1"/>
</dbReference>
<dbReference type="PANTHER" id="PTHR46173:SF1">
    <property type="entry name" value="CCA TRNA NUCLEOTIDYLTRANSFERASE 1, MITOCHONDRIAL"/>
    <property type="match status" value="1"/>
</dbReference>
<dbReference type="Gene3D" id="1.10.246.80">
    <property type="match status" value="1"/>
</dbReference>
<keyword evidence="14" id="KW-1185">Reference proteome</keyword>
<evidence type="ECO:0000259" key="12">
    <source>
        <dbReference type="Pfam" id="PF13735"/>
    </source>
</evidence>
<proteinExistence type="inferred from homology"/>
<dbReference type="EMBL" id="AP023367">
    <property type="protein sequence ID" value="BCJ92494.1"/>
    <property type="molecule type" value="Genomic_DNA"/>
</dbReference>
<dbReference type="GO" id="GO:0016779">
    <property type="term" value="F:nucleotidyltransferase activity"/>
    <property type="evidence" value="ECO:0007669"/>
    <property type="project" value="UniProtKB-KW"/>
</dbReference>
<comment type="cofactor">
    <cofactor evidence="1">
        <name>Mg(2+)</name>
        <dbReference type="ChEBI" id="CHEBI:18420"/>
    </cofactor>
</comment>
<evidence type="ECO:0000313" key="13">
    <source>
        <dbReference type="EMBL" id="BCJ92494.1"/>
    </source>
</evidence>
<organism evidence="13 14">
    <name type="scientific">Anaerocolumna cellulosilytica</name>
    <dbReference type="NCBI Taxonomy" id="433286"/>
    <lineage>
        <taxon>Bacteria</taxon>
        <taxon>Bacillati</taxon>
        <taxon>Bacillota</taxon>
        <taxon>Clostridia</taxon>
        <taxon>Lachnospirales</taxon>
        <taxon>Lachnospiraceae</taxon>
        <taxon>Anaerocolumna</taxon>
    </lineage>
</organism>
<dbReference type="InterPro" id="IPR032810">
    <property type="entry name" value="CCA-adding_enz_C"/>
</dbReference>
<dbReference type="AlphaFoldDB" id="A0A6S6QPJ0"/>
<dbReference type="InterPro" id="IPR032828">
    <property type="entry name" value="PolyA_RNA-bd"/>
</dbReference>
<dbReference type="GO" id="GO:0008033">
    <property type="term" value="P:tRNA processing"/>
    <property type="evidence" value="ECO:0007669"/>
    <property type="project" value="UniProtKB-KW"/>
</dbReference>
<evidence type="ECO:0000256" key="7">
    <source>
        <dbReference type="ARBA" id="ARBA00022842"/>
    </source>
</evidence>
<dbReference type="GO" id="GO:0046872">
    <property type="term" value="F:metal ion binding"/>
    <property type="evidence" value="ECO:0007669"/>
    <property type="project" value="UniProtKB-KW"/>
</dbReference>
<keyword evidence="8 9" id="KW-0694">RNA-binding</keyword>
<dbReference type="CDD" id="cd05398">
    <property type="entry name" value="NT_ClassII-CCAase"/>
    <property type="match status" value="1"/>
</dbReference>
<feature type="domain" description="tRNA nucleotidyltransferase/poly(A) polymerase RNA and SrmB- binding" evidence="11">
    <location>
        <begin position="170"/>
        <end position="231"/>
    </location>
</feature>
<evidence type="ECO:0000256" key="6">
    <source>
        <dbReference type="ARBA" id="ARBA00022741"/>
    </source>
</evidence>
<comment type="similarity">
    <text evidence="9">Belongs to the tRNA nucleotidyltransferase/poly(A) polymerase family.</text>
</comment>
<dbReference type="GO" id="GO:0000049">
    <property type="term" value="F:tRNA binding"/>
    <property type="evidence" value="ECO:0007669"/>
    <property type="project" value="TreeGrafter"/>
</dbReference>
<evidence type="ECO:0000256" key="5">
    <source>
        <dbReference type="ARBA" id="ARBA00022723"/>
    </source>
</evidence>
<dbReference type="SUPFAM" id="SSF81301">
    <property type="entry name" value="Nucleotidyltransferase"/>
    <property type="match status" value="1"/>
</dbReference>
<evidence type="ECO:0000256" key="3">
    <source>
        <dbReference type="ARBA" id="ARBA00022694"/>
    </source>
</evidence>
<keyword evidence="4 13" id="KW-0548">Nucleotidyltransferase</keyword>
<evidence type="ECO:0000256" key="4">
    <source>
        <dbReference type="ARBA" id="ARBA00022695"/>
    </source>
</evidence>
<evidence type="ECO:0000256" key="8">
    <source>
        <dbReference type="ARBA" id="ARBA00022884"/>
    </source>
</evidence>
<dbReference type="Proteomes" id="UP000515561">
    <property type="component" value="Chromosome"/>
</dbReference>
<evidence type="ECO:0000313" key="14">
    <source>
        <dbReference type="Proteomes" id="UP000515561"/>
    </source>
</evidence>
<keyword evidence="6" id="KW-0547">Nucleotide-binding</keyword>
<dbReference type="Pfam" id="PF12627">
    <property type="entry name" value="PolyA_pol_RNAbd"/>
    <property type="match status" value="1"/>
</dbReference>
<evidence type="ECO:0000256" key="1">
    <source>
        <dbReference type="ARBA" id="ARBA00001946"/>
    </source>
</evidence>
<gene>
    <name evidence="13" type="ORF">acsn021_00630</name>
</gene>
<feature type="domain" description="CCA-adding enzyme C-terminal" evidence="12">
    <location>
        <begin position="315"/>
        <end position="457"/>
    </location>
</feature>
<dbReference type="Gene3D" id="1.10.3090.10">
    <property type="entry name" value="cca-adding enzyme, domain 2"/>
    <property type="match status" value="1"/>
</dbReference>
<evidence type="ECO:0000256" key="9">
    <source>
        <dbReference type="RuleBase" id="RU003953"/>
    </source>
</evidence>
<feature type="domain" description="Poly A polymerase head" evidence="10">
    <location>
        <begin position="23"/>
        <end position="143"/>
    </location>
</feature>